<evidence type="ECO:0000259" key="1">
    <source>
        <dbReference type="SMART" id="SM00745"/>
    </source>
</evidence>
<dbReference type="InterPro" id="IPR038113">
    <property type="entry name" value="MITD1_C_sf"/>
</dbReference>
<sequence length="239" mass="27785">METAAVNILKRAVDMDEKKRYTEALVCYQEGIQLLIDAMKSFNDTEKKQHFRSKIESYMGRAEALKRHVDDEKTRGVYHEQIVIEHNSTGHSYQSVFGRFLDSDVTQVVVEDPYIRHFHQCQNLLRLCELLVKSCSDLKTIRLLTTEDTSCDQAQSLKKLQSELSSRWKISLVVQFSPTLHDRQIKLSNGWIIKIGRGLDYFKPPESKFSVGNYDLDLRPCYETTVDVFHEKDVRMTNS</sequence>
<protein>
    <recommendedName>
        <fullName evidence="1">MIT domain-containing protein</fullName>
    </recommendedName>
</protein>
<gene>
    <name evidence="2" type="ORF">g.18779</name>
</gene>
<dbReference type="InterPro" id="IPR045331">
    <property type="entry name" value="MITD1_N"/>
</dbReference>
<dbReference type="Pfam" id="PF04212">
    <property type="entry name" value="MIT"/>
    <property type="match status" value="1"/>
</dbReference>
<dbReference type="CDD" id="cd02683">
    <property type="entry name" value="MIT_1"/>
    <property type="match status" value="1"/>
</dbReference>
<dbReference type="InterPro" id="IPR052817">
    <property type="entry name" value="MIT_domain_contain_protein1"/>
</dbReference>
<accession>A0A1B6MJ48</accession>
<dbReference type="PANTHER" id="PTHR21222">
    <property type="entry name" value="MIT DOMAIN-CONTAINING PROTEIN 1"/>
    <property type="match status" value="1"/>
</dbReference>
<dbReference type="SMART" id="SM00745">
    <property type="entry name" value="MIT"/>
    <property type="match status" value="1"/>
</dbReference>
<dbReference type="InterPro" id="IPR032341">
    <property type="entry name" value="MITD1_C"/>
</dbReference>
<reference evidence="2" key="1">
    <citation type="submission" date="2015-11" db="EMBL/GenBank/DDBJ databases">
        <title>De novo transcriptome assembly of four potential Pierce s Disease insect vectors from Arizona vineyards.</title>
        <authorList>
            <person name="Tassone E.E."/>
        </authorList>
    </citation>
    <scope>NUCLEOTIDE SEQUENCE</scope>
</reference>
<dbReference type="AlphaFoldDB" id="A0A1B6MJ48"/>
<evidence type="ECO:0000313" key="2">
    <source>
        <dbReference type="EMBL" id="JAT35966.1"/>
    </source>
</evidence>
<dbReference type="SUPFAM" id="SSF116846">
    <property type="entry name" value="MIT domain"/>
    <property type="match status" value="1"/>
</dbReference>
<feature type="domain" description="MIT" evidence="1">
    <location>
        <begin position="2"/>
        <end position="76"/>
    </location>
</feature>
<dbReference type="Gene3D" id="3.30.870.30">
    <property type="entry name" value="MITD, C-terminal phospholipase D-like domain"/>
    <property type="match status" value="1"/>
</dbReference>
<name>A0A1B6MJ48_9HEMI</name>
<organism evidence="2">
    <name type="scientific">Graphocephala atropunctata</name>
    <dbReference type="NCBI Taxonomy" id="36148"/>
    <lineage>
        <taxon>Eukaryota</taxon>
        <taxon>Metazoa</taxon>
        <taxon>Ecdysozoa</taxon>
        <taxon>Arthropoda</taxon>
        <taxon>Hexapoda</taxon>
        <taxon>Insecta</taxon>
        <taxon>Pterygota</taxon>
        <taxon>Neoptera</taxon>
        <taxon>Paraneoptera</taxon>
        <taxon>Hemiptera</taxon>
        <taxon>Auchenorrhyncha</taxon>
        <taxon>Membracoidea</taxon>
        <taxon>Cicadellidae</taxon>
        <taxon>Cicadellinae</taxon>
        <taxon>Cicadellini</taxon>
        <taxon>Graphocephala</taxon>
    </lineage>
</organism>
<dbReference type="InterPro" id="IPR036181">
    <property type="entry name" value="MIT_dom_sf"/>
</dbReference>
<dbReference type="EMBL" id="GEBQ01004011">
    <property type="protein sequence ID" value="JAT35966.1"/>
    <property type="molecule type" value="Transcribed_RNA"/>
</dbReference>
<dbReference type="CDD" id="cd02685">
    <property type="entry name" value="MIT_C"/>
    <property type="match status" value="1"/>
</dbReference>
<dbReference type="Gene3D" id="1.20.58.80">
    <property type="entry name" value="Phosphotransferase system, lactose/cellobiose-type IIA subunit"/>
    <property type="match status" value="1"/>
</dbReference>
<proteinExistence type="predicted"/>
<dbReference type="PANTHER" id="PTHR21222:SF1">
    <property type="entry name" value="MIT DOMAIN-CONTAINING PROTEIN 1"/>
    <property type="match status" value="1"/>
</dbReference>
<dbReference type="Pfam" id="PF16565">
    <property type="entry name" value="MIT_C"/>
    <property type="match status" value="1"/>
</dbReference>
<dbReference type="InterPro" id="IPR007330">
    <property type="entry name" value="MIT_dom"/>
</dbReference>